<keyword evidence="6" id="KW-1185">Reference proteome</keyword>
<dbReference type="Pfam" id="PF01638">
    <property type="entry name" value="HxlR"/>
    <property type="match status" value="1"/>
</dbReference>
<reference evidence="5" key="1">
    <citation type="submission" date="2022-11" db="EMBL/GenBank/DDBJ databases">
        <authorList>
            <person name="Mo P."/>
        </authorList>
    </citation>
    <scope>NUCLEOTIDE SEQUENCE</scope>
    <source>
        <strain evidence="5">HUAS 11-8</strain>
    </source>
</reference>
<keyword evidence="1" id="KW-0805">Transcription regulation</keyword>
<keyword evidence="3" id="KW-0804">Transcription</keyword>
<dbReference type="PANTHER" id="PTHR33204:SF18">
    <property type="entry name" value="TRANSCRIPTIONAL REGULATORY PROTEIN"/>
    <property type="match status" value="1"/>
</dbReference>
<accession>A0ABY7AYK4</accession>
<evidence type="ECO:0000313" key="5">
    <source>
        <dbReference type="EMBL" id="WAL65095.1"/>
    </source>
</evidence>
<dbReference type="RefSeq" id="WP_268755302.1">
    <property type="nucleotide sequence ID" value="NZ_CP113836.1"/>
</dbReference>
<organism evidence="5 6">
    <name type="scientific">Amycolatopsis cynarae</name>
    <dbReference type="NCBI Taxonomy" id="2995223"/>
    <lineage>
        <taxon>Bacteria</taxon>
        <taxon>Bacillati</taxon>
        <taxon>Actinomycetota</taxon>
        <taxon>Actinomycetes</taxon>
        <taxon>Pseudonocardiales</taxon>
        <taxon>Pseudonocardiaceae</taxon>
        <taxon>Amycolatopsis</taxon>
    </lineage>
</organism>
<evidence type="ECO:0000256" key="2">
    <source>
        <dbReference type="ARBA" id="ARBA00023125"/>
    </source>
</evidence>
<dbReference type="SUPFAM" id="SSF46785">
    <property type="entry name" value="Winged helix' DNA-binding domain"/>
    <property type="match status" value="1"/>
</dbReference>
<evidence type="ECO:0000259" key="4">
    <source>
        <dbReference type="PROSITE" id="PS51118"/>
    </source>
</evidence>
<proteinExistence type="predicted"/>
<dbReference type="PROSITE" id="PS51118">
    <property type="entry name" value="HTH_HXLR"/>
    <property type="match status" value="1"/>
</dbReference>
<gene>
    <name evidence="5" type="ORF">ORV05_29930</name>
</gene>
<dbReference type="EMBL" id="CP113836">
    <property type="protein sequence ID" value="WAL65095.1"/>
    <property type="molecule type" value="Genomic_DNA"/>
</dbReference>
<sequence length="127" mass="14227">MDTVQAYLTRCPARTVLEALANKWTLLVLSSLTRADGPVRFNELRRALEGITQKALTQTLRSLERDGLVQRTVYPTVPPRVEYAVTDLGSQVGELFCVLGKWSQQHVHEILAAREAFDTRPEPLPIG</sequence>
<evidence type="ECO:0000313" key="6">
    <source>
        <dbReference type="Proteomes" id="UP001163203"/>
    </source>
</evidence>
<dbReference type="InterPro" id="IPR011991">
    <property type="entry name" value="ArsR-like_HTH"/>
</dbReference>
<dbReference type="InterPro" id="IPR002577">
    <property type="entry name" value="HTH_HxlR"/>
</dbReference>
<dbReference type="CDD" id="cd00090">
    <property type="entry name" value="HTH_ARSR"/>
    <property type="match status" value="1"/>
</dbReference>
<name>A0ABY7AYK4_9PSEU</name>
<dbReference type="InterPro" id="IPR036388">
    <property type="entry name" value="WH-like_DNA-bd_sf"/>
</dbReference>
<dbReference type="Gene3D" id="1.10.10.10">
    <property type="entry name" value="Winged helix-like DNA-binding domain superfamily/Winged helix DNA-binding domain"/>
    <property type="match status" value="1"/>
</dbReference>
<feature type="domain" description="HTH hxlR-type" evidence="4">
    <location>
        <begin position="11"/>
        <end position="111"/>
    </location>
</feature>
<evidence type="ECO:0000256" key="3">
    <source>
        <dbReference type="ARBA" id="ARBA00023163"/>
    </source>
</evidence>
<evidence type="ECO:0000256" key="1">
    <source>
        <dbReference type="ARBA" id="ARBA00023015"/>
    </source>
</evidence>
<dbReference type="InterPro" id="IPR036390">
    <property type="entry name" value="WH_DNA-bd_sf"/>
</dbReference>
<dbReference type="PANTHER" id="PTHR33204">
    <property type="entry name" value="TRANSCRIPTIONAL REGULATOR, MARR FAMILY"/>
    <property type="match status" value="1"/>
</dbReference>
<keyword evidence="2" id="KW-0238">DNA-binding</keyword>
<protein>
    <submittedName>
        <fullName evidence="5">Helix-turn-helix domain-containing protein</fullName>
    </submittedName>
</protein>
<dbReference type="Proteomes" id="UP001163203">
    <property type="component" value="Chromosome"/>
</dbReference>